<reference evidence="2 3" key="1">
    <citation type="submission" date="2020-02" db="EMBL/GenBank/DDBJ databases">
        <title>A chromosome-scale genome assembly of the black bullhead catfish (Ameiurus melas).</title>
        <authorList>
            <person name="Wen M."/>
            <person name="Zham M."/>
            <person name="Cabau C."/>
            <person name="Klopp C."/>
            <person name="Donnadieu C."/>
            <person name="Roques C."/>
            <person name="Bouchez O."/>
            <person name="Lampietro C."/>
            <person name="Jouanno E."/>
            <person name="Herpin A."/>
            <person name="Louis A."/>
            <person name="Berthelot C."/>
            <person name="Parey E."/>
            <person name="Roest-Crollius H."/>
            <person name="Braasch I."/>
            <person name="Postlethwait J."/>
            <person name="Robinson-Rechavi M."/>
            <person name="Echchiki A."/>
            <person name="Begum T."/>
            <person name="Montfort J."/>
            <person name="Schartl M."/>
            <person name="Bobe J."/>
            <person name="Guiguen Y."/>
        </authorList>
    </citation>
    <scope>NUCLEOTIDE SEQUENCE [LARGE SCALE GENOMIC DNA]</scope>
    <source>
        <strain evidence="2">M_S1</strain>
        <tissue evidence="2">Blood</tissue>
    </source>
</reference>
<organism evidence="2 3">
    <name type="scientific">Ameiurus melas</name>
    <name type="common">Black bullhead</name>
    <name type="synonym">Silurus melas</name>
    <dbReference type="NCBI Taxonomy" id="219545"/>
    <lineage>
        <taxon>Eukaryota</taxon>
        <taxon>Metazoa</taxon>
        <taxon>Chordata</taxon>
        <taxon>Craniata</taxon>
        <taxon>Vertebrata</taxon>
        <taxon>Euteleostomi</taxon>
        <taxon>Actinopterygii</taxon>
        <taxon>Neopterygii</taxon>
        <taxon>Teleostei</taxon>
        <taxon>Ostariophysi</taxon>
        <taxon>Siluriformes</taxon>
        <taxon>Ictaluridae</taxon>
        <taxon>Ameiurus</taxon>
    </lineage>
</organism>
<dbReference type="InterPro" id="IPR007053">
    <property type="entry name" value="LRAT_dom"/>
</dbReference>
<feature type="domain" description="LRAT" evidence="1">
    <location>
        <begin position="47"/>
        <end position="166"/>
    </location>
</feature>
<dbReference type="Gene3D" id="3.90.1720.10">
    <property type="entry name" value="endopeptidase domain like (from Nostoc punctiforme)"/>
    <property type="match status" value="1"/>
</dbReference>
<gene>
    <name evidence="2" type="ORF">AMELA_G00083090</name>
</gene>
<protein>
    <recommendedName>
        <fullName evidence="1">LRAT domain-containing protein</fullName>
    </recommendedName>
</protein>
<accession>A0A7J6B071</accession>
<keyword evidence="3" id="KW-1185">Reference proteome</keyword>
<proteinExistence type="predicted"/>
<dbReference type="Pfam" id="PF04970">
    <property type="entry name" value="LRAT"/>
    <property type="match status" value="1"/>
</dbReference>
<dbReference type="PROSITE" id="PS51257">
    <property type="entry name" value="PROKAR_LIPOPROTEIN"/>
    <property type="match status" value="1"/>
</dbReference>
<dbReference type="EMBL" id="JAAGNN010000006">
    <property type="protein sequence ID" value="KAF4088523.1"/>
    <property type="molecule type" value="Genomic_DNA"/>
</dbReference>
<comment type="caution">
    <text evidence="2">The sequence shown here is derived from an EMBL/GenBank/DDBJ whole genome shotgun (WGS) entry which is preliminary data.</text>
</comment>
<sequence length="201" mass="22535">MANHRAIKMLGTKKKLQASHFLMIALGCEPDGFTTIKDCDGQYTDKPRLGDLFMVKCDSSSGGTGGLGYYHAGVYCNEEEEEIIHFRVSSSQPSSSSIPSCSNISGPGEVSKVHVDMFCGQDKYAIYRKETGIPDSFRANVRAAMRNTPKCYNVSEYNCIHFALELLNVDLKTIDDYIKRFMKITSNKMKDKRTEMLLMNP</sequence>
<dbReference type="AlphaFoldDB" id="A0A7J6B071"/>
<dbReference type="Proteomes" id="UP000593565">
    <property type="component" value="Unassembled WGS sequence"/>
</dbReference>
<name>A0A7J6B071_AMEME</name>
<evidence type="ECO:0000313" key="2">
    <source>
        <dbReference type="EMBL" id="KAF4088523.1"/>
    </source>
</evidence>
<evidence type="ECO:0000313" key="3">
    <source>
        <dbReference type="Proteomes" id="UP000593565"/>
    </source>
</evidence>
<evidence type="ECO:0000259" key="1">
    <source>
        <dbReference type="Pfam" id="PF04970"/>
    </source>
</evidence>